<dbReference type="GO" id="GO:0005178">
    <property type="term" value="F:integrin binding"/>
    <property type="evidence" value="ECO:0007669"/>
    <property type="project" value="TreeGrafter"/>
</dbReference>
<organism evidence="7 8">
    <name type="scientific">Triplophysa tibetana</name>
    <dbReference type="NCBI Taxonomy" id="1572043"/>
    <lineage>
        <taxon>Eukaryota</taxon>
        <taxon>Metazoa</taxon>
        <taxon>Chordata</taxon>
        <taxon>Craniata</taxon>
        <taxon>Vertebrata</taxon>
        <taxon>Euteleostomi</taxon>
        <taxon>Actinopterygii</taxon>
        <taxon>Neopterygii</taxon>
        <taxon>Teleostei</taxon>
        <taxon>Ostariophysi</taxon>
        <taxon>Cypriniformes</taxon>
        <taxon>Nemacheilidae</taxon>
        <taxon>Triplophysa</taxon>
    </lineage>
</organism>
<dbReference type="GO" id="GO:0009897">
    <property type="term" value="C:external side of plasma membrane"/>
    <property type="evidence" value="ECO:0007669"/>
    <property type="project" value="TreeGrafter"/>
</dbReference>
<gene>
    <name evidence="7" type="ORF">E1301_Tti010399</name>
</gene>
<dbReference type="GO" id="GO:0007160">
    <property type="term" value="P:cell-matrix adhesion"/>
    <property type="evidence" value="ECO:0007669"/>
    <property type="project" value="TreeGrafter"/>
</dbReference>
<dbReference type="InterPro" id="IPR000413">
    <property type="entry name" value="Integrin_alpha"/>
</dbReference>
<evidence type="ECO:0000256" key="3">
    <source>
        <dbReference type="ARBA" id="ARBA00023180"/>
    </source>
</evidence>
<evidence type="ECO:0000256" key="6">
    <source>
        <dbReference type="SAM" id="MobiDB-lite"/>
    </source>
</evidence>
<feature type="region of interest" description="Disordered" evidence="6">
    <location>
        <begin position="13"/>
        <end position="51"/>
    </location>
</feature>
<evidence type="ECO:0000256" key="4">
    <source>
        <dbReference type="PROSITE-ProRule" id="PRU00803"/>
    </source>
</evidence>
<sequence length="296" mass="31296">MTWGQIFLVAPNRGGSAEWSSRHEQSSGKTGVSGTDRDPSEMPADATARRTGEIPGKAALPSQPPGGACLVMDGMPILNQCLPQIGSYFGAELCVVDLNADKDTDLLLVSAPTYTEGDREGKVFVYYSERNGFSYSYTELVGMGGQRGRFGSSVSSPTDLNGDRFNDVVIGAPLEDDGQGSIYIFNGKVGGIVPTYSQRIGGSSVRPGLRLFGISLSQSSLDQSNDNLPDIAVGSMGTVLLLRSPKLCTHSSRPAVDHSAPLPVLVFSAVRGWGDCPHTVEENLYSAYGEAASALH</sequence>
<evidence type="ECO:0000256" key="1">
    <source>
        <dbReference type="ARBA" id="ARBA00022729"/>
    </source>
</evidence>
<name>A0A5A9PT71_9TELE</name>
<dbReference type="SUPFAM" id="SSF69318">
    <property type="entry name" value="Integrin alpha N-terminal domain"/>
    <property type="match status" value="1"/>
</dbReference>
<dbReference type="GO" id="GO:0098609">
    <property type="term" value="P:cell-cell adhesion"/>
    <property type="evidence" value="ECO:0007669"/>
    <property type="project" value="TreeGrafter"/>
</dbReference>
<keyword evidence="8" id="KW-1185">Reference proteome</keyword>
<dbReference type="GO" id="GO:0033627">
    <property type="term" value="P:cell adhesion mediated by integrin"/>
    <property type="evidence" value="ECO:0007669"/>
    <property type="project" value="TreeGrafter"/>
</dbReference>
<dbReference type="InterPro" id="IPR013517">
    <property type="entry name" value="FG-GAP"/>
</dbReference>
<dbReference type="AlphaFoldDB" id="A0A5A9PT71"/>
<comment type="caution">
    <text evidence="7">The sequence shown here is derived from an EMBL/GenBank/DDBJ whole genome shotgun (WGS) entry which is preliminary data.</text>
</comment>
<dbReference type="PANTHER" id="PTHR23220:SF118">
    <property type="entry name" value="INTEGRIN ALPHA-X"/>
    <property type="match status" value="1"/>
</dbReference>
<dbReference type="SMR" id="A0A5A9PT71"/>
<dbReference type="InterPro" id="IPR028994">
    <property type="entry name" value="Integrin_alpha_N"/>
</dbReference>
<evidence type="ECO:0000313" key="7">
    <source>
        <dbReference type="EMBL" id="KAA0725440.1"/>
    </source>
</evidence>
<keyword evidence="5" id="KW-0675">Receptor</keyword>
<feature type="repeat" description="FG-GAP" evidence="4">
    <location>
        <begin position="136"/>
        <end position="194"/>
    </location>
</feature>
<proteinExistence type="inferred from homology"/>
<dbReference type="SMART" id="SM00191">
    <property type="entry name" value="Int_alpha"/>
    <property type="match status" value="2"/>
</dbReference>
<evidence type="ECO:0000313" key="8">
    <source>
        <dbReference type="Proteomes" id="UP000324632"/>
    </source>
</evidence>
<dbReference type="PROSITE" id="PS51470">
    <property type="entry name" value="FG_GAP"/>
    <property type="match status" value="2"/>
</dbReference>
<protein>
    <submittedName>
        <fullName evidence="7">Integrin alpha-L CD11 antigen-like family member A</fullName>
    </submittedName>
</protein>
<dbReference type="GO" id="GO:0007229">
    <property type="term" value="P:integrin-mediated signaling pathway"/>
    <property type="evidence" value="ECO:0007669"/>
    <property type="project" value="UniProtKB-KW"/>
</dbReference>
<feature type="repeat" description="FG-GAP" evidence="4">
    <location>
        <begin position="74"/>
        <end position="135"/>
    </location>
</feature>
<dbReference type="PRINTS" id="PR01185">
    <property type="entry name" value="INTEGRINA"/>
</dbReference>
<comment type="subcellular location">
    <subcellularLocation>
        <location evidence="5">Membrane</location>
        <topology evidence="5">Single-pass type I membrane protein</topology>
    </subcellularLocation>
</comment>
<keyword evidence="5" id="KW-0130">Cell adhesion</keyword>
<keyword evidence="1" id="KW-0732">Signal</keyword>
<keyword evidence="2" id="KW-0677">Repeat</keyword>
<dbReference type="Pfam" id="PF01839">
    <property type="entry name" value="FG-GAP"/>
    <property type="match status" value="2"/>
</dbReference>
<keyword evidence="5 7" id="KW-0401">Integrin</keyword>
<evidence type="ECO:0000256" key="5">
    <source>
        <dbReference type="RuleBase" id="RU003762"/>
    </source>
</evidence>
<dbReference type="Proteomes" id="UP000324632">
    <property type="component" value="Chromosome 1"/>
</dbReference>
<comment type="similarity">
    <text evidence="5">Belongs to the integrin alpha chain family.</text>
</comment>
<reference evidence="7 8" key="1">
    <citation type="journal article" date="2019" name="Mol. Ecol. Resour.">
        <title>Chromosome-level genome assembly of Triplophysa tibetana, a fish adapted to the harsh high-altitude environment of the Tibetan Plateau.</title>
        <authorList>
            <person name="Yang X."/>
            <person name="Liu H."/>
            <person name="Ma Z."/>
            <person name="Zou Y."/>
            <person name="Zou M."/>
            <person name="Mao Y."/>
            <person name="Li X."/>
            <person name="Wang H."/>
            <person name="Chen T."/>
            <person name="Wang W."/>
            <person name="Yang R."/>
        </authorList>
    </citation>
    <scope>NUCLEOTIDE SEQUENCE [LARGE SCALE GENOMIC DNA]</scope>
    <source>
        <strain evidence="7">TTIB1903HZAU</strain>
        <tissue evidence="7">Muscle</tissue>
    </source>
</reference>
<accession>A0A5A9PT71</accession>
<dbReference type="PANTHER" id="PTHR23220">
    <property type="entry name" value="INTEGRIN ALPHA"/>
    <property type="match status" value="1"/>
</dbReference>
<dbReference type="Gene3D" id="2.130.10.130">
    <property type="entry name" value="Integrin alpha, N-terminal"/>
    <property type="match status" value="1"/>
</dbReference>
<dbReference type="InterPro" id="IPR013519">
    <property type="entry name" value="Int_alpha_beta-p"/>
</dbReference>
<dbReference type="GO" id="GO:0008305">
    <property type="term" value="C:integrin complex"/>
    <property type="evidence" value="ECO:0007669"/>
    <property type="project" value="InterPro"/>
</dbReference>
<dbReference type="EMBL" id="SOYY01000001">
    <property type="protein sequence ID" value="KAA0725440.1"/>
    <property type="molecule type" value="Genomic_DNA"/>
</dbReference>
<keyword evidence="3" id="KW-0325">Glycoprotein</keyword>
<evidence type="ECO:0000256" key="2">
    <source>
        <dbReference type="ARBA" id="ARBA00022737"/>
    </source>
</evidence>